<dbReference type="InParanoid" id="A0A6P8IPL0"/>
<dbReference type="Pfam" id="PF00168">
    <property type="entry name" value="C2"/>
    <property type="match status" value="1"/>
</dbReference>
<dbReference type="SUPFAM" id="SSF49562">
    <property type="entry name" value="C2 domain (Calcium/lipid-binding domain, CaLB)"/>
    <property type="match status" value="1"/>
</dbReference>
<dbReference type="GO" id="GO:0005509">
    <property type="term" value="F:calcium ion binding"/>
    <property type="evidence" value="ECO:0007669"/>
    <property type="project" value="TreeGrafter"/>
</dbReference>
<dbReference type="GO" id="GO:0001786">
    <property type="term" value="F:phosphatidylserine binding"/>
    <property type="evidence" value="ECO:0007669"/>
    <property type="project" value="TreeGrafter"/>
</dbReference>
<dbReference type="GO" id="GO:0005544">
    <property type="term" value="F:calcium-dependent phospholipid binding"/>
    <property type="evidence" value="ECO:0007669"/>
    <property type="project" value="TreeGrafter"/>
</dbReference>
<keyword evidence="2" id="KW-0812">Transmembrane</keyword>
<feature type="region of interest" description="Disordered" evidence="1">
    <location>
        <begin position="242"/>
        <end position="269"/>
    </location>
</feature>
<feature type="compositionally biased region" description="Basic and acidic residues" evidence="1">
    <location>
        <begin position="490"/>
        <end position="515"/>
    </location>
</feature>
<dbReference type="PANTHER" id="PTHR10024">
    <property type="entry name" value="SYNAPTOTAGMIN"/>
    <property type="match status" value="1"/>
</dbReference>
<evidence type="ECO:0000256" key="2">
    <source>
        <dbReference type="SAM" id="Phobius"/>
    </source>
</evidence>
<evidence type="ECO:0000256" key="1">
    <source>
        <dbReference type="SAM" id="MobiDB-lite"/>
    </source>
</evidence>
<keyword evidence="2" id="KW-0472">Membrane</keyword>
<dbReference type="InterPro" id="IPR000008">
    <property type="entry name" value="C2_dom"/>
</dbReference>
<dbReference type="KEGG" id="aten:116303564"/>
<proteinExistence type="predicted"/>
<dbReference type="GO" id="GO:0030276">
    <property type="term" value="F:clathrin binding"/>
    <property type="evidence" value="ECO:0007669"/>
    <property type="project" value="TreeGrafter"/>
</dbReference>
<dbReference type="RefSeq" id="XP_031568986.1">
    <property type="nucleotide sequence ID" value="XM_031713126.1"/>
</dbReference>
<evidence type="ECO:0000259" key="3">
    <source>
        <dbReference type="PROSITE" id="PS50004"/>
    </source>
</evidence>
<name>A0A6P8IPL0_ACTTE</name>
<organism evidence="4 5">
    <name type="scientific">Actinia tenebrosa</name>
    <name type="common">Australian red waratah sea anemone</name>
    <dbReference type="NCBI Taxonomy" id="6105"/>
    <lineage>
        <taxon>Eukaryota</taxon>
        <taxon>Metazoa</taxon>
        <taxon>Cnidaria</taxon>
        <taxon>Anthozoa</taxon>
        <taxon>Hexacorallia</taxon>
        <taxon>Actiniaria</taxon>
        <taxon>Actiniidae</taxon>
        <taxon>Actinia</taxon>
    </lineage>
</organism>
<keyword evidence="2" id="KW-1133">Transmembrane helix</keyword>
<dbReference type="AlphaFoldDB" id="A0A6P8IPL0"/>
<keyword evidence="4" id="KW-1185">Reference proteome</keyword>
<dbReference type="GeneID" id="116303564"/>
<gene>
    <name evidence="5" type="primary">LOC116303564</name>
</gene>
<feature type="compositionally biased region" description="Basic and acidic residues" evidence="1">
    <location>
        <begin position="595"/>
        <end position="610"/>
    </location>
</feature>
<feature type="region of interest" description="Disordered" evidence="1">
    <location>
        <begin position="465"/>
        <end position="610"/>
    </location>
</feature>
<dbReference type="OrthoDB" id="5985013at2759"/>
<reference evidence="5" key="1">
    <citation type="submission" date="2025-08" db="UniProtKB">
        <authorList>
            <consortium name="RefSeq"/>
        </authorList>
    </citation>
    <scope>IDENTIFICATION</scope>
    <source>
        <tissue evidence="5">Tentacle</tissue>
    </source>
</reference>
<accession>A0A6P8IPL0</accession>
<dbReference type="GO" id="GO:0000149">
    <property type="term" value="F:SNARE binding"/>
    <property type="evidence" value="ECO:0007669"/>
    <property type="project" value="TreeGrafter"/>
</dbReference>
<dbReference type="InterPro" id="IPR035892">
    <property type="entry name" value="C2_domain_sf"/>
</dbReference>
<protein>
    <submittedName>
        <fullName evidence="5">Uncharacterized protein LOC116303564 isoform X1</fullName>
    </submittedName>
</protein>
<feature type="domain" description="C2" evidence="3">
    <location>
        <begin position="110"/>
        <end position="229"/>
    </location>
</feature>
<feature type="region of interest" description="Disordered" evidence="1">
    <location>
        <begin position="368"/>
        <end position="404"/>
    </location>
</feature>
<dbReference type="PROSITE" id="PS50004">
    <property type="entry name" value="C2"/>
    <property type="match status" value="1"/>
</dbReference>
<feature type="transmembrane region" description="Helical" evidence="2">
    <location>
        <begin position="12"/>
        <end position="34"/>
    </location>
</feature>
<sequence length="673" mass="76145">MIMEVMERFELAIVVLLVVLVIVCVYIAASWTFWRKQSKGHVQQWLETGHDEGIQSSISRGFAPEGEEGVPKITITPVQPRPDVGELSALETEDEEDKLAAHEMESQEIELGRLYFALQYDQQRSILRVRLIRGEDIPMERDISATYVGVRLLPLRLQGEQVEPYETSINVSFQECYDFHLTQSELAQQTLDFHICRYDRFSRKVVIGDVFLALAELGAQGIDITREVYLCRNIINSREAKHARKGNLMTESEEEEERKKQETKYKVSRSTNVQENAKALWKVVQSAVHKGRFRGLSYSITGQDSPFYWESMFSSGEGENVEYSLGSRGKPGSVYYFSGPGPPAEASPKEDGPEDEFVEDIVTRGERSGSFLFPSKSDEDDSLQHAVEGEEEREPPLASPLQISPAPEEYYKIVPITPFVPMSPLKDHRPRDSSVSWHVPETFTSRGPDVVQALADSYTDPRIVTTANLRHSKRVRRSPEGTGPISTDSEQGKNLKDPAKEHSQTTKRKHEEIGKRASHRKGRRQITPPKNVKQTATHVASPDGETKTKGKRTQTVSKRKSKLIRTRAKHLRTLSSSSEEEENAKSHFRTQHLRKTPEGSASKDSEEPIVFEARDFDGSLMPILNDRAQSEPIISSRVSRLYQRKREPRGSVSMSDVKDSHIDSSDVSSDFDQ</sequence>
<dbReference type="GO" id="GO:0005886">
    <property type="term" value="C:plasma membrane"/>
    <property type="evidence" value="ECO:0007669"/>
    <property type="project" value="TreeGrafter"/>
</dbReference>
<evidence type="ECO:0000313" key="5">
    <source>
        <dbReference type="RefSeq" id="XP_031568986.1"/>
    </source>
</evidence>
<dbReference type="PANTHER" id="PTHR10024:SF374">
    <property type="entry name" value="C2 DOMAIN-CONTAINING PROTEIN"/>
    <property type="match status" value="1"/>
</dbReference>
<dbReference type="GO" id="GO:0070382">
    <property type="term" value="C:exocytic vesicle"/>
    <property type="evidence" value="ECO:0007669"/>
    <property type="project" value="TreeGrafter"/>
</dbReference>
<evidence type="ECO:0000313" key="4">
    <source>
        <dbReference type="Proteomes" id="UP000515163"/>
    </source>
</evidence>
<feature type="region of interest" description="Disordered" evidence="1">
    <location>
        <begin position="622"/>
        <end position="673"/>
    </location>
</feature>
<dbReference type="Proteomes" id="UP000515163">
    <property type="component" value="Unplaced"/>
</dbReference>
<dbReference type="GO" id="GO:0017156">
    <property type="term" value="P:calcium-ion regulated exocytosis"/>
    <property type="evidence" value="ECO:0007669"/>
    <property type="project" value="TreeGrafter"/>
</dbReference>
<feature type="compositionally biased region" description="Basic residues" evidence="1">
    <location>
        <begin position="549"/>
        <end position="572"/>
    </location>
</feature>
<dbReference type="Gene3D" id="2.60.40.150">
    <property type="entry name" value="C2 domain"/>
    <property type="match status" value="1"/>
</dbReference>